<dbReference type="InterPro" id="IPR053905">
    <property type="entry name" value="EF-G-like_DII"/>
</dbReference>
<dbReference type="InterPro" id="IPR036925">
    <property type="entry name" value="TIF_IF2_dom3_sf"/>
</dbReference>
<keyword evidence="9" id="KW-0150">Chloroplast</keyword>
<dbReference type="PANTHER" id="PTHR43381">
    <property type="entry name" value="TRANSLATION INITIATION FACTOR IF-2-RELATED"/>
    <property type="match status" value="1"/>
</dbReference>
<dbReference type="GO" id="GO:0003743">
    <property type="term" value="F:translation initiation factor activity"/>
    <property type="evidence" value="ECO:0007669"/>
    <property type="project" value="UniProtKB-KW"/>
</dbReference>
<feature type="domain" description="Tr-type G" evidence="8">
    <location>
        <begin position="245"/>
        <end position="418"/>
    </location>
</feature>
<dbReference type="GO" id="GO:0005737">
    <property type="term" value="C:cytoplasm"/>
    <property type="evidence" value="ECO:0007669"/>
    <property type="project" value="TreeGrafter"/>
</dbReference>
<dbReference type="SUPFAM" id="SSF52156">
    <property type="entry name" value="Initiation factor IF2/eIF5b, domain 3"/>
    <property type="match status" value="1"/>
</dbReference>
<dbReference type="Gene3D" id="2.40.30.10">
    <property type="entry name" value="Translation factors"/>
    <property type="match status" value="2"/>
</dbReference>
<dbReference type="InterPro" id="IPR023115">
    <property type="entry name" value="TIF_IF2_dom3"/>
</dbReference>
<dbReference type="SUPFAM" id="SSF50447">
    <property type="entry name" value="Translation proteins"/>
    <property type="match status" value="2"/>
</dbReference>
<dbReference type="GeneID" id="33353779"/>
<evidence type="ECO:0000259" key="8">
    <source>
        <dbReference type="PROSITE" id="PS51722"/>
    </source>
</evidence>
<dbReference type="Gene3D" id="3.40.50.300">
    <property type="entry name" value="P-loop containing nucleotide triphosphate hydrolases"/>
    <property type="match status" value="1"/>
</dbReference>
<gene>
    <name evidence="9" type="primary">infB</name>
</gene>
<comment type="similarity">
    <text evidence="1">Belongs to the TRAFAC class translation factor GTPase superfamily. Classic translation factor GTPase family. IF-2 subfamily.</text>
</comment>
<keyword evidence="3" id="KW-0547">Nucleotide-binding</keyword>
<dbReference type="Gene3D" id="3.40.50.10050">
    <property type="entry name" value="Translation initiation factor IF- 2, domain 3"/>
    <property type="match status" value="1"/>
</dbReference>
<dbReference type="InterPro" id="IPR015760">
    <property type="entry name" value="TIF_IF2"/>
</dbReference>
<keyword evidence="2 9" id="KW-0396">Initiation factor</keyword>
<dbReference type="InterPro" id="IPR005225">
    <property type="entry name" value="Small_GTP-bd"/>
</dbReference>
<dbReference type="GO" id="GO:0003924">
    <property type="term" value="F:GTPase activity"/>
    <property type="evidence" value="ECO:0007669"/>
    <property type="project" value="InterPro"/>
</dbReference>
<evidence type="ECO:0000313" key="9">
    <source>
        <dbReference type="EMBL" id="ARW60834.1"/>
    </source>
</evidence>
<dbReference type="Pfam" id="PF04760">
    <property type="entry name" value="IF2_N"/>
    <property type="match status" value="1"/>
</dbReference>
<dbReference type="PANTHER" id="PTHR43381:SF5">
    <property type="entry name" value="TR-TYPE G DOMAIN-CONTAINING PROTEIN"/>
    <property type="match status" value="1"/>
</dbReference>
<evidence type="ECO:0000256" key="3">
    <source>
        <dbReference type="ARBA" id="ARBA00022741"/>
    </source>
</evidence>
<dbReference type="GO" id="GO:0005525">
    <property type="term" value="F:GTP binding"/>
    <property type="evidence" value="ECO:0007669"/>
    <property type="project" value="UniProtKB-KW"/>
</dbReference>
<dbReference type="FunFam" id="2.40.30.10:FF:000008">
    <property type="entry name" value="Translation initiation factor IF-2"/>
    <property type="match status" value="1"/>
</dbReference>
<evidence type="ECO:0000256" key="2">
    <source>
        <dbReference type="ARBA" id="ARBA00022540"/>
    </source>
</evidence>
<keyword evidence="4" id="KW-0648">Protein biosynthesis</keyword>
<organism evidence="9">
    <name type="scientific">Osmundaria fimbriata</name>
    <name type="common">Red alga</name>
    <name type="synonym">Delesseria fimbriata</name>
    <dbReference type="NCBI Taxonomy" id="228265"/>
    <lineage>
        <taxon>Eukaryota</taxon>
        <taxon>Rhodophyta</taxon>
        <taxon>Florideophyceae</taxon>
        <taxon>Rhodymeniophycidae</taxon>
        <taxon>Ceramiales</taxon>
        <taxon>Rhodomelaceae</taxon>
        <taxon>Amansieae</taxon>
        <taxon>Osmundaria</taxon>
    </lineage>
</organism>
<dbReference type="InterPro" id="IPR009000">
    <property type="entry name" value="Transl_B-barrel_sf"/>
</dbReference>
<reference evidence="9" key="1">
    <citation type="journal article" date="2017" name="J. Phycol.">
        <title>Analysis of chloroplast genomes and a supermatrix inform reclassification of the Rhodomelaceae (Rhodophyta).</title>
        <authorList>
            <person name="Diaz-Tapia P."/>
            <person name="Maggs C.A."/>
            <person name="West J.A."/>
            <person name="Verbruggen H."/>
        </authorList>
    </citation>
    <scope>NUCLEOTIDE SEQUENCE</scope>
    <source>
        <strain evidence="9">JW2841</strain>
    </source>
</reference>
<proteinExistence type="inferred from homology"/>
<sequence length="745" mass="83142">MIYTSLNSLMLLSPNLYDIFKFSSLNSFTYSDNMLELTFPKLINFRPVITSSTIDVNHINFVDVSMNTNSNFDRKYKNNSNIVDSFGSKKTKSRLVKKKRNNVESIDNEDVFNKNQDDFLTQDNLNLSLLKSRKLHRIKKKNKTHSDPNDLDAFVGNHNQLNVTIDHAMTVKELANKLNMHEAEIITHLFLQKGISVTINQLLDSSIAKDVVLSYGFNLSQSQSDNNQLESTNLQQPLVSSNNIKRSPIITILGHVDHGKTTLLNSILKTDLTEKEIGGITQAISAYEVEYLHNSKVYNLIFLDTPGHESFKTMRLRGAQVTDIVLLVIAGDDGLRPQTIESIKYIKEMSLECIVVITKSDKISINVDHIQKDLANHGLLTESWGGNLSLIQVSALTSVNIDALLSRICIISDSKELVADPSLLASGTILEAYLDKRQGPIANLVVQNGTLRLGSVVVSGSVYGKVKSIKNTSGIKIISSKPSSIVQILGFSAVPKAGAFFQVVINEKEAKQSISNSFSNETQITDNILKSLNSRVTLDHKNSLKQFKLIIKADTQGSLEAIIDLLSQISQLKVQIHIISANFGNVSTNDIELALSTDSSILTFNINVTSQIIALIKKTNITFKNFNIIYDLLEYVQNFMLSLIDPEYKKVFIGRAFVQAVFKMNKGCVAGCLVNEGKIKRFCYIHVLRNDQLVYEGFLTSLKRMKNDAHEVVAVNECGLMADYDLWEISDTIDAYELISQEKNL</sequence>
<evidence type="ECO:0000256" key="1">
    <source>
        <dbReference type="ARBA" id="ARBA00007733"/>
    </source>
</evidence>
<dbReference type="NCBIfam" id="TIGR00487">
    <property type="entry name" value="IF-2"/>
    <property type="match status" value="1"/>
</dbReference>
<dbReference type="AlphaFoldDB" id="A0A1Z1M4Y6"/>
<dbReference type="Pfam" id="PF22042">
    <property type="entry name" value="EF-G_D2"/>
    <property type="match status" value="1"/>
</dbReference>
<evidence type="ECO:0000256" key="5">
    <source>
        <dbReference type="ARBA" id="ARBA00023134"/>
    </source>
</evidence>
<dbReference type="NCBIfam" id="TIGR00231">
    <property type="entry name" value="small_GTP"/>
    <property type="match status" value="1"/>
</dbReference>
<name>A0A1Z1M4Y6_OSMFI</name>
<dbReference type="Pfam" id="PF11987">
    <property type="entry name" value="IF-2"/>
    <property type="match status" value="1"/>
</dbReference>
<dbReference type="CDD" id="cd01887">
    <property type="entry name" value="IF2_eIF5B"/>
    <property type="match status" value="1"/>
</dbReference>
<dbReference type="SUPFAM" id="SSF52540">
    <property type="entry name" value="P-loop containing nucleoside triphosphate hydrolases"/>
    <property type="match status" value="1"/>
</dbReference>
<dbReference type="EMBL" id="MF101415">
    <property type="protein sequence ID" value="ARW60834.1"/>
    <property type="molecule type" value="Genomic_DNA"/>
</dbReference>
<evidence type="ECO:0000256" key="6">
    <source>
        <dbReference type="ARBA" id="ARBA00025162"/>
    </source>
</evidence>
<dbReference type="PRINTS" id="PR00315">
    <property type="entry name" value="ELONGATNFCT"/>
</dbReference>
<dbReference type="InterPro" id="IPR000178">
    <property type="entry name" value="TF_IF2_bacterial-like"/>
</dbReference>
<accession>A0A1Z1M4Y6</accession>
<dbReference type="InterPro" id="IPR000795">
    <property type="entry name" value="T_Tr_GTP-bd_dom"/>
</dbReference>
<dbReference type="InterPro" id="IPR006847">
    <property type="entry name" value="IF2_N"/>
</dbReference>
<comment type="function">
    <text evidence="6">One of the essential components for the initiation of protein synthesis. Protects formylmethionyl-tRNA from spontaneous hydrolysis and promotes its binding to the 30S ribosomal subunits. Also involved in the hydrolysis of GTP during the formation of the 70S ribosomal complex.</text>
</comment>
<protein>
    <recommendedName>
        <fullName evidence="7">Translation initiation factor IF-2, chloroplastic</fullName>
    </recommendedName>
</protein>
<dbReference type="InterPro" id="IPR044145">
    <property type="entry name" value="IF2_II"/>
</dbReference>
<evidence type="ECO:0000256" key="4">
    <source>
        <dbReference type="ARBA" id="ARBA00022917"/>
    </source>
</evidence>
<geneLocation type="chloroplast" evidence="9"/>
<dbReference type="FunFam" id="3.40.50.10050:FF:000001">
    <property type="entry name" value="Translation initiation factor IF-2"/>
    <property type="match status" value="1"/>
</dbReference>
<keyword evidence="9" id="KW-0934">Plastid</keyword>
<dbReference type="FunFam" id="3.40.50.300:FF:000019">
    <property type="entry name" value="Translation initiation factor IF-2"/>
    <property type="match status" value="1"/>
</dbReference>
<dbReference type="CDD" id="cd03702">
    <property type="entry name" value="IF2_mtIF2_II"/>
    <property type="match status" value="1"/>
</dbReference>
<dbReference type="PROSITE" id="PS51722">
    <property type="entry name" value="G_TR_2"/>
    <property type="match status" value="1"/>
</dbReference>
<dbReference type="InterPro" id="IPR027417">
    <property type="entry name" value="P-loop_NTPase"/>
</dbReference>
<keyword evidence="5" id="KW-0342">GTP-binding</keyword>
<evidence type="ECO:0000256" key="7">
    <source>
        <dbReference type="ARBA" id="ARBA00044105"/>
    </source>
</evidence>
<dbReference type="CDD" id="cd03692">
    <property type="entry name" value="mtIF2_IVc"/>
    <property type="match status" value="1"/>
</dbReference>
<dbReference type="RefSeq" id="YP_009392272.1">
    <property type="nucleotide sequence ID" value="NC_035262.1"/>
</dbReference>
<dbReference type="Pfam" id="PF00009">
    <property type="entry name" value="GTP_EFTU"/>
    <property type="match status" value="1"/>
</dbReference>